<protein>
    <recommendedName>
        <fullName evidence="3">Acetyltransferase (GNAT) domain-containing protein</fullName>
    </recommendedName>
</protein>
<organism evidence="1 2">
    <name type="scientific">Arachidicoccus rhizosphaerae</name>
    <dbReference type="NCBI Taxonomy" id="551991"/>
    <lineage>
        <taxon>Bacteria</taxon>
        <taxon>Pseudomonadati</taxon>
        <taxon>Bacteroidota</taxon>
        <taxon>Chitinophagia</taxon>
        <taxon>Chitinophagales</taxon>
        <taxon>Chitinophagaceae</taxon>
        <taxon>Arachidicoccus</taxon>
    </lineage>
</organism>
<dbReference type="Gene3D" id="3.40.630.30">
    <property type="match status" value="1"/>
</dbReference>
<dbReference type="OrthoDB" id="1113003at2"/>
<dbReference type="EMBL" id="FNQY01000011">
    <property type="protein sequence ID" value="SEA24026.1"/>
    <property type="molecule type" value="Genomic_DNA"/>
</dbReference>
<proteinExistence type="predicted"/>
<dbReference type="RefSeq" id="WP_091397973.1">
    <property type="nucleotide sequence ID" value="NZ_FNQY01000011.1"/>
</dbReference>
<evidence type="ECO:0000313" key="1">
    <source>
        <dbReference type="EMBL" id="SEA24026.1"/>
    </source>
</evidence>
<dbReference type="Proteomes" id="UP000199041">
    <property type="component" value="Unassembled WGS sequence"/>
</dbReference>
<evidence type="ECO:0008006" key="3">
    <source>
        <dbReference type="Google" id="ProtNLM"/>
    </source>
</evidence>
<accession>A0A1H3ZJR3</accession>
<evidence type="ECO:0000313" key="2">
    <source>
        <dbReference type="Proteomes" id="UP000199041"/>
    </source>
</evidence>
<dbReference type="STRING" id="551991.SAMN05192529_11173"/>
<dbReference type="AlphaFoldDB" id="A0A1H3ZJR3"/>
<name>A0A1H3ZJR3_9BACT</name>
<reference evidence="1 2" key="1">
    <citation type="submission" date="2016-10" db="EMBL/GenBank/DDBJ databases">
        <authorList>
            <person name="de Groot N.N."/>
        </authorList>
    </citation>
    <scope>NUCLEOTIDE SEQUENCE [LARGE SCALE GENOMIC DNA]</scope>
    <source>
        <strain evidence="1 2">Vu-144</strain>
    </source>
</reference>
<gene>
    <name evidence="1" type="ORF">SAMN05192529_11173</name>
</gene>
<sequence length="324" mass="37240">MDIRIISSGDIDKDKWNHRVRTSKGGSLFAFYEYLQQMTPGWSGLVVGDYRAVMPLIIRSKFGIRYVCAPAFVRQLGLMGDPLALELPDQKRRDAFSKEIFKTLHRFIRYGDICFNHHNGVFFPDATKQKQSLYGGALKAAPNYEIDLEQGYDKIMAGYHRTVKSRLSRIKKQALLRVSPLEARQAVTAYAELLKDKEDIQLPTDFKRCLQLLETAFGKAHFKGYQVQRSDSKEVLLRGIYAKDDSRIYKFMTAATPEGRKQQATVFALDYLMETYGGQPLIFDFMGSALSGVQTFIESFGAVNRPYYLYHFNHLPWPLQRLKK</sequence>
<keyword evidence="2" id="KW-1185">Reference proteome</keyword>